<feature type="transmembrane region" description="Helical" evidence="2">
    <location>
        <begin position="7"/>
        <end position="28"/>
    </location>
</feature>
<evidence type="ECO:0000313" key="3">
    <source>
        <dbReference type="EMBL" id="KTD80134.1"/>
    </source>
</evidence>
<organism evidence="3 4">
    <name type="scientific">Legionella waltersii</name>
    <dbReference type="NCBI Taxonomy" id="66969"/>
    <lineage>
        <taxon>Bacteria</taxon>
        <taxon>Pseudomonadati</taxon>
        <taxon>Pseudomonadota</taxon>
        <taxon>Gammaproteobacteria</taxon>
        <taxon>Legionellales</taxon>
        <taxon>Legionellaceae</taxon>
        <taxon>Legionella</taxon>
    </lineage>
</organism>
<proteinExistence type="predicted"/>
<protein>
    <submittedName>
        <fullName evidence="3">Uncharacterized protein</fullName>
    </submittedName>
</protein>
<dbReference type="OrthoDB" id="5295941at2"/>
<keyword evidence="2" id="KW-0812">Transmembrane</keyword>
<feature type="region of interest" description="Disordered" evidence="1">
    <location>
        <begin position="77"/>
        <end position="98"/>
    </location>
</feature>
<dbReference type="EMBL" id="LNZB01000033">
    <property type="protein sequence ID" value="KTD80134.1"/>
    <property type="molecule type" value="Genomic_DNA"/>
</dbReference>
<feature type="compositionally biased region" description="Basic and acidic residues" evidence="1">
    <location>
        <begin position="83"/>
        <end position="98"/>
    </location>
</feature>
<evidence type="ECO:0000313" key="4">
    <source>
        <dbReference type="Proteomes" id="UP000054729"/>
    </source>
</evidence>
<gene>
    <name evidence="3" type="ORF">Lwal_1246</name>
</gene>
<reference evidence="3 4" key="1">
    <citation type="submission" date="2015-11" db="EMBL/GenBank/DDBJ databases">
        <title>Genomic analysis of 38 Legionella species identifies large and diverse effector repertoires.</title>
        <authorList>
            <person name="Burstein D."/>
            <person name="Amaro F."/>
            <person name="Zusman T."/>
            <person name="Lifshitz Z."/>
            <person name="Cohen O."/>
            <person name="Gilbert J.A."/>
            <person name="Pupko T."/>
            <person name="Shuman H.A."/>
            <person name="Segal G."/>
        </authorList>
    </citation>
    <scope>NUCLEOTIDE SEQUENCE [LARGE SCALE GENOMIC DNA]</scope>
    <source>
        <strain evidence="3 4">ATCC 51914</strain>
    </source>
</reference>
<dbReference type="RefSeq" id="WP_058479958.1">
    <property type="nucleotide sequence ID" value="NZ_CAAAIQ010000006.1"/>
</dbReference>
<comment type="caution">
    <text evidence="3">The sequence shown here is derived from an EMBL/GenBank/DDBJ whole genome shotgun (WGS) entry which is preliminary data.</text>
</comment>
<accession>A0A0W1AFM8</accession>
<keyword evidence="4" id="KW-1185">Reference proteome</keyword>
<sequence length="98" mass="11600">MDNFRKWIFIIFLTTLIPVLGVLVGWMVSNGYENQYEDTVVQLFKDKKGIDIRENLQILNKLKLNTLCYEKDLDPEVTPMSRPRSEKYLRDPSHSYLC</sequence>
<dbReference type="AlphaFoldDB" id="A0A0W1AFM8"/>
<dbReference type="Proteomes" id="UP000054729">
    <property type="component" value="Unassembled WGS sequence"/>
</dbReference>
<name>A0A0W1AFM8_9GAMM</name>
<evidence type="ECO:0000256" key="1">
    <source>
        <dbReference type="SAM" id="MobiDB-lite"/>
    </source>
</evidence>
<evidence type="ECO:0000256" key="2">
    <source>
        <dbReference type="SAM" id="Phobius"/>
    </source>
</evidence>
<keyword evidence="2" id="KW-1133">Transmembrane helix</keyword>
<dbReference type="PATRIC" id="fig|66969.6.peg.1369"/>
<keyword evidence="2" id="KW-0472">Membrane</keyword>